<organism evidence="1 2">
    <name type="scientific">Mesobacillus boroniphilus JCM 21738</name>
    <dbReference type="NCBI Taxonomy" id="1294265"/>
    <lineage>
        <taxon>Bacteria</taxon>
        <taxon>Bacillati</taxon>
        <taxon>Bacillota</taxon>
        <taxon>Bacilli</taxon>
        <taxon>Bacillales</taxon>
        <taxon>Bacillaceae</taxon>
        <taxon>Mesobacillus</taxon>
    </lineage>
</organism>
<comment type="caution">
    <text evidence="1">The sequence shown here is derived from an EMBL/GenBank/DDBJ whole genome shotgun (WGS) entry which is preliminary data.</text>
</comment>
<proteinExistence type="predicted"/>
<evidence type="ECO:0000313" key="2">
    <source>
        <dbReference type="Proteomes" id="UP000018949"/>
    </source>
</evidence>
<gene>
    <name evidence="1" type="ORF">JCM21738_1691</name>
</gene>
<dbReference type="AlphaFoldDB" id="W4RKJ6"/>
<reference evidence="1 2" key="1">
    <citation type="submission" date="2013-12" db="EMBL/GenBank/DDBJ databases">
        <title>NBRP : Genome information of microbial organism related human and environment.</title>
        <authorList>
            <person name="Hattori M."/>
            <person name="Oshima K."/>
            <person name="Inaba H."/>
            <person name="Suda W."/>
            <person name="Sakamoto M."/>
            <person name="Iino T."/>
            <person name="Kitahara M."/>
            <person name="Oshida Y."/>
            <person name="Iida T."/>
            <person name="Kudo T."/>
            <person name="Itoh T."/>
            <person name="Ahmed I."/>
            <person name="Ohkuma M."/>
        </authorList>
    </citation>
    <scope>NUCLEOTIDE SEQUENCE [LARGE SCALE GENOMIC DNA]</scope>
    <source>
        <strain evidence="1 2">JCM 21738</strain>
    </source>
</reference>
<name>W4RKJ6_9BACI</name>
<accession>W4RKJ6</accession>
<dbReference type="eggNOG" id="ENOG5030FWM">
    <property type="taxonomic scope" value="Bacteria"/>
</dbReference>
<sequence>MRKKVLVSLLLIIILIAGGIFYWDYLAPPATFPDHEKIEAKLSDPYNKVEISEIQDTIYLDDKHVYIPFITEEEGHGISFWEWKMHEWQLSSFSIGNMPQIWKIDSDDPSSYYIMWNFHPENNLDYLTFFLIKERGFSVTEGKQQYEPGIQMDYREEAGENSYGYTLVPSDWQKYMEAENKLMAAMIPDSFFADFFSPSQYYFGWQATSTDGLNEYPSYPYNNGFGSGGSSTETLRFLNENEIFEMK</sequence>
<dbReference type="EMBL" id="BAUW01000014">
    <property type="protein sequence ID" value="GAE44935.1"/>
    <property type="molecule type" value="Genomic_DNA"/>
</dbReference>
<protein>
    <submittedName>
        <fullName evidence="1">Uncharacterized protein</fullName>
    </submittedName>
</protein>
<keyword evidence="2" id="KW-1185">Reference proteome</keyword>
<dbReference type="RefSeq" id="WP_023614069.1">
    <property type="nucleotide sequence ID" value="NZ_BAUW01000014.1"/>
</dbReference>
<dbReference type="Proteomes" id="UP000018949">
    <property type="component" value="Unassembled WGS sequence"/>
</dbReference>
<evidence type="ECO:0000313" key="1">
    <source>
        <dbReference type="EMBL" id="GAE44935.1"/>
    </source>
</evidence>